<protein>
    <recommendedName>
        <fullName evidence="1">DUF7683 domain-containing protein</fullName>
    </recommendedName>
</protein>
<name>A0A0A2M807_9FLAO</name>
<dbReference type="STRING" id="1121895.GCA_000378485_01440"/>
<dbReference type="RefSeq" id="WP_020212581.1">
    <property type="nucleotide sequence ID" value="NZ_JRLX01000004.1"/>
</dbReference>
<sequence>MNRYTRENLLRIETFIEEWDGIDETLYTEINIGYISLDDLLTIFIPEPADDYELIFAYEIEQEEAIKLKAILKENINFNFEKYTYTLARFGVYKD</sequence>
<dbReference type="OrthoDB" id="1496194at2"/>
<dbReference type="Proteomes" id="UP000030152">
    <property type="component" value="Unassembled WGS sequence"/>
</dbReference>
<evidence type="ECO:0000313" key="2">
    <source>
        <dbReference type="EMBL" id="KGO87583.1"/>
    </source>
</evidence>
<organism evidence="2 3">
    <name type="scientific">Flavobacterium rivuli WB 3.3-2 = DSM 21788</name>
    <dbReference type="NCBI Taxonomy" id="1121895"/>
    <lineage>
        <taxon>Bacteria</taxon>
        <taxon>Pseudomonadati</taxon>
        <taxon>Bacteroidota</taxon>
        <taxon>Flavobacteriia</taxon>
        <taxon>Flavobacteriales</taxon>
        <taxon>Flavobacteriaceae</taxon>
        <taxon>Flavobacterium</taxon>
    </lineage>
</organism>
<keyword evidence="3" id="KW-1185">Reference proteome</keyword>
<proteinExistence type="predicted"/>
<evidence type="ECO:0000259" key="1">
    <source>
        <dbReference type="Pfam" id="PF24731"/>
    </source>
</evidence>
<feature type="domain" description="DUF7683" evidence="1">
    <location>
        <begin position="14"/>
        <end position="88"/>
    </location>
</feature>
<evidence type="ECO:0000313" key="3">
    <source>
        <dbReference type="Proteomes" id="UP000030152"/>
    </source>
</evidence>
<dbReference type="Pfam" id="PF24731">
    <property type="entry name" value="DUF7683"/>
    <property type="match status" value="1"/>
</dbReference>
<accession>A0A0A2M807</accession>
<dbReference type="EMBL" id="JRLX01000004">
    <property type="protein sequence ID" value="KGO87583.1"/>
    <property type="molecule type" value="Genomic_DNA"/>
</dbReference>
<comment type="caution">
    <text evidence="2">The sequence shown here is derived from an EMBL/GenBank/DDBJ whole genome shotgun (WGS) entry which is preliminary data.</text>
</comment>
<reference evidence="2 3" key="1">
    <citation type="submission" date="2013-09" db="EMBL/GenBank/DDBJ databases">
        <authorList>
            <person name="Zeng Z."/>
            <person name="Chen C."/>
        </authorList>
    </citation>
    <scope>NUCLEOTIDE SEQUENCE [LARGE SCALE GENOMIC DNA]</scope>
    <source>
        <strain evidence="2 3">WB 3.3-2</strain>
    </source>
</reference>
<dbReference type="InterPro" id="IPR056100">
    <property type="entry name" value="DUF7683"/>
</dbReference>
<dbReference type="AlphaFoldDB" id="A0A0A2M807"/>
<gene>
    <name evidence="2" type="ORF">Q765_05470</name>
</gene>